<accession>A0A2S9IA58</accession>
<evidence type="ECO:0000259" key="2">
    <source>
        <dbReference type="Pfam" id="PF04994"/>
    </source>
</evidence>
<evidence type="ECO:0000259" key="1">
    <source>
        <dbReference type="Pfam" id="PF04993"/>
    </source>
</evidence>
<organism evidence="3 4">
    <name type="scientific">Pantoea coffeiphila</name>
    <dbReference type="NCBI Taxonomy" id="1465635"/>
    <lineage>
        <taxon>Bacteria</taxon>
        <taxon>Pseudomonadati</taxon>
        <taxon>Pseudomonadota</taxon>
        <taxon>Gammaproteobacteria</taxon>
        <taxon>Enterobacterales</taxon>
        <taxon>Erwiniaceae</taxon>
        <taxon>Pantoea</taxon>
    </lineage>
</organism>
<dbReference type="InterPro" id="IPR007076">
    <property type="entry name" value="TfoX_N"/>
</dbReference>
<sequence length="202" mass="22775">MSSSKQRIEQAKQRLAALGPVESRTQFGGYSLSVAKTVFAVVADGELYLRACEQAQPYISERKMQPLHFVKRGLPVALNYYRVDGVLWSDSDQLVAISSLCLNGERQELKDRLRNRRIKDLPNMGIRMEALLREVGICSIEMLMEQGAKRSWLKLRAINKHLGLSVLFALEGAIVGSHYEALPTAVKEELRAWFKSNAQRKG</sequence>
<dbReference type="AlphaFoldDB" id="A0A2S9IA58"/>
<proteinExistence type="predicted"/>
<feature type="domain" description="TfoX C-terminal" evidence="2">
    <location>
        <begin position="115"/>
        <end position="193"/>
    </location>
</feature>
<dbReference type="InterPro" id="IPR007077">
    <property type="entry name" value="TfoX_C"/>
</dbReference>
<dbReference type="Gene3D" id="3.30.1460.30">
    <property type="entry name" value="YgaC/TfoX-N like chaperone"/>
    <property type="match status" value="1"/>
</dbReference>
<dbReference type="PIRSF" id="PIRSF028788">
    <property type="entry name" value="TfoX_Sxy"/>
    <property type="match status" value="1"/>
</dbReference>
<dbReference type="OrthoDB" id="4225809at2"/>
<dbReference type="RefSeq" id="WP_105593404.1">
    <property type="nucleotide sequence ID" value="NZ_PDET01000009.1"/>
</dbReference>
<evidence type="ECO:0000313" key="4">
    <source>
        <dbReference type="Proteomes" id="UP000239181"/>
    </source>
</evidence>
<dbReference type="InterPro" id="IPR026256">
    <property type="entry name" value="TfoX-like_gammaprotbact"/>
</dbReference>
<dbReference type="PANTHER" id="PTHR36121">
    <property type="entry name" value="PROTEIN SXY"/>
    <property type="match status" value="1"/>
</dbReference>
<feature type="domain" description="TfoX N-terminal" evidence="1">
    <location>
        <begin position="14"/>
        <end position="102"/>
    </location>
</feature>
<dbReference type="EMBL" id="PDET01000009">
    <property type="protein sequence ID" value="PRD14682.1"/>
    <property type="molecule type" value="Genomic_DNA"/>
</dbReference>
<comment type="caution">
    <text evidence="3">The sequence shown here is derived from an EMBL/GenBank/DDBJ whole genome shotgun (WGS) entry which is preliminary data.</text>
</comment>
<dbReference type="Proteomes" id="UP000239181">
    <property type="component" value="Unassembled WGS sequence"/>
</dbReference>
<dbReference type="Gene3D" id="1.10.150.20">
    <property type="entry name" value="5' to 3' exonuclease, C-terminal subdomain"/>
    <property type="match status" value="1"/>
</dbReference>
<dbReference type="PANTHER" id="PTHR36121:SF1">
    <property type="entry name" value="PROTEIN SXY"/>
    <property type="match status" value="1"/>
</dbReference>
<dbReference type="SUPFAM" id="SSF159894">
    <property type="entry name" value="YgaC/TfoX-N like"/>
    <property type="match status" value="1"/>
</dbReference>
<gene>
    <name evidence="3" type="ORF">CQW29_14320</name>
</gene>
<dbReference type="GO" id="GO:0030420">
    <property type="term" value="P:establishment of competence for transformation"/>
    <property type="evidence" value="ECO:0007669"/>
    <property type="project" value="InterPro"/>
</dbReference>
<dbReference type="InterPro" id="IPR047525">
    <property type="entry name" value="TfoX-like"/>
</dbReference>
<protein>
    <submittedName>
        <fullName evidence="3">Competence protein TfoX</fullName>
    </submittedName>
</protein>
<dbReference type="Pfam" id="PF04993">
    <property type="entry name" value="TfoX_N"/>
    <property type="match status" value="1"/>
</dbReference>
<keyword evidence="4" id="KW-1185">Reference proteome</keyword>
<dbReference type="Pfam" id="PF04994">
    <property type="entry name" value="TfoX_C"/>
    <property type="match status" value="1"/>
</dbReference>
<name>A0A2S9IA58_9GAMM</name>
<reference evidence="3 4" key="1">
    <citation type="submission" date="2017-10" db="EMBL/GenBank/DDBJ databases">
        <title>Draft genome of two endophytic bacteria isolated from 'guarana' Paullinia cupana (Mart.) Ducke.</title>
        <authorList>
            <person name="Siqueira K.A."/>
            <person name="Liotti R.G."/>
            <person name="Mendes T.A."/>
            <person name="Soares M.A."/>
        </authorList>
    </citation>
    <scope>NUCLEOTIDE SEQUENCE [LARGE SCALE GENOMIC DNA]</scope>
    <source>
        <strain evidence="3 4">342</strain>
    </source>
</reference>
<evidence type="ECO:0000313" key="3">
    <source>
        <dbReference type="EMBL" id="PRD14682.1"/>
    </source>
</evidence>